<dbReference type="GO" id="GO:0005506">
    <property type="term" value="F:iron ion binding"/>
    <property type="evidence" value="ECO:0007669"/>
    <property type="project" value="InterPro"/>
</dbReference>
<dbReference type="PANTHER" id="PTHR43756:SF5">
    <property type="entry name" value="CHOLINE MONOOXYGENASE, CHLOROPLASTIC"/>
    <property type="match status" value="1"/>
</dbReference>
<evidence type="ECO:0000259" key="8">
    <source>
        <dbReference type="PROSITE" id="PS51296"/>
    </source>
</evidence>
<evidence type="ECO:0000313" key="9">
    <source>
        <dbReference type="EMBL" id="RLQ21704.1"/>
    </source>
</evidence>
<evidence type="ECO:0000256" key="1">
    <source>
        <dbReference type="ARBA" id="ARBA00001962"/>
    </source>
</evidence>
<dbReference type="Gene3D" id="3.90.380.10">
    <property type="entry name" value="Naphthalene 1,2-dioxygenase Alpha Subunit, Chain A, domain 1"/>
    <property type="match status" value="1"/>
</dbReference>
<dbReference type="InterPro" id="IPR015881">
    <property type="entry name" value="ARHD_Rieske_2Fe_2S"/>
</dbReference>
<dbReference type="Pfam" id="PF00355">
    <property type="entry name" value="Rieske"/>
    <property type="match status" value="1"/>
</dbReference>
<keyword evidence="2" id="KW-0001">2Fe-2S</keyword>
<keyword evidence="4" id="KW-0560">Oxidoreductase</keyword>
<dbReference type="InterPro" id="IPR001663">
    <property type="entry name" value="Rng_hydr_dOase-A"/>
</dbReference>
<dbReference type="InterPro" id="IPR017941">
    <property type="entry name" value="Rieske_2Fe-2S"/>
</dbReference>
<evidence type="ECO:0000256" key="6">
    <source>
        <dbReference type="ARBA" id="ARBA00023014"/>
    </source>
</evidence>
<comment type="caution">
    <text evidence="9">The sequence shown here is derived from an EMBL/GenBank/DDBJ whole genome shotgun (WGS) entry which is preliminary data.</text>
</comment>
<evidence type="ECO:0000256" key="7">
    <source>
        <dbReference type="ARBA" id="ARBA00023027"/>
    </source>
</evidence>
<dbReference type="InterPro" id="IPR036922">
    <property type="entry name" value="Rieske_2Fe-2S_sf"/>
</dbReference>
<accession>A0A3L7DWL8</accession>
<dbReference type="PROSITE" id="PS51296">
    <property type="entry name" value="RIESKE"/>
    <property type="match status" value="1"/>
</dbReference>
<keyword evidence="3" id="KW-0479">Metal-binding</keyword>
<reference evidence="9 10" key="1">
    <citation type="submission" date="2018-07" db="EMBL/GenBank/DDBJ databases">
        <title>Halioglobus sp. genome submission.</title>
        <authorList>
            <person name="Ye M.-Q."/>
            <person name="Du Z.-J."/>
        </authorList>
    </citation>
    <scope>NUCLEOTIDE SEQUENCE [LARGE SCALE GENOMIC DNA]</scope>
    <source>
        <strain evidence="9 10">U0301</strain>
    </source>
</reference>
<gene>
    <name evidence="9" type="ORF">DWB85_11440</name>
</gene>
<evidence type="ECO:0000256" key="4">
    <source>
        <dbReference type="ARBA" id="ARBA00023002"/>
    </source>
</evidence>
<proteinExistence type="predicted"/>
<evidence type="ECO:0000313" key="10">
    <source>
        <dbReference type="Proteomes" id="UP000265509"/>
    </source>
</evidence>
<dbReference type="AlphaFoldDB" id="A0A3L7DWL8"/>
<comment type="cofactor">
    <cofactor evidence="1">
        <name>Fe cation</name>
        <dbReference type="ChEBI" id="CHEBI:24875"/>
    </cofactor>
</comment>
<dbReference type="InterPro" id="IPR015879">
    <property type="entry name" value="Ring_hydroxy_dOase_asu_C_dom"/>
</dbReference>
<keyword evidence="10" id="KW-1185">Reference proteome</keyword>
<dbReference type="GO" id="GO:0051213">
    <property type="term" value="F:dioxygenase activity"/>
    <property type="evidence" value="ECO:0007669"/>
    <property type="project" value="UniProtKB-KW"/>
</dbReference>
<evidence type="ECO:0000256" key="5">
    <source>
        <dbReference type="ARBA" id="ARBA00023004"/>
    </source>
</evidence>
<dbReference type="Gene3D" id="2.102.10.10">
    <property type="entry name" value="Rieske [2Fe-2S] iron-sulphur domain"/>
    <property type="match status" value="1"/>
</dbReference>
<dbReference type="EMBL" id="QRAN01000011">
    <property type="protein sequence ID" value="RLQ21704.1"/>
    <property type="molecule type" value="Genomic_DNA"/>
</dbReference>
<dbReference type="CDD" id="cd03469">
    <property type="entry name" value="Rieske_RO_Alpha_N"/>
    <property type="match status" value="1"/>
</dbReference>
<evidence type="ECO:0000256" key="3">
    <source>
        <dbReference type="ARBA" id="ARBA00022723"/>
    </source>
</evidence>
<dbReference type="PRINTS" id="PR00090">
    <property type="entry name" value="RNGDIOXGNASE"/>
</dbReference>
<name>A0A3L7DWL8_9GAMM</name>
<dbReference type="SUPFAM" id="SSF50022">
    <property type="entry name" value="ISP domain"/>
    <property type="match status" value="1"/>
</dbReference>
<dbReference type="PANTHER" id="PTHR43756">
    <property type="entry name" value="CHOLINE MONOOXYGENASE, CHLOROPLASTIC"/>
    <property type="match status" value="1"/>
</dbReference>
<keyword evidence="9" id="KW-0223">Dioxygenase</keyword>
<keyword evidence="7" id="KW-0520">NAD</keyword>
<keyword evidence="6" id="KW-0411">Iron-sulfur</keyword>
<dbReference type="Pfam" id="PF00848">
    <property type="entry name" value="Ring_hydroxyl_A"/>
    <property type="match status" value="1"/>
</dbReference>
<dbReference type="Proteomes" id="UP000265509">
    <property type="component" value="Unassembled WGS sequence"/>
</dbReference>
<dbReference type="GO" id="GO:0051537">
    <property type="term" value="F:2 iron, 2 sulfur cluster binding"/>
    <property type="evidence" value="ECO:0007669"/>
    <property type="project" value="UniProtKB-KW"/>
</dbReference>
<dbReference type="PROSITE" id="PS00570">
    <property type="entry name" value="RING_HYDROXYL_ALPHA"/>
    <property type="match status" value="1"/>
</dbReference>
<dbReference type="OrthoDB" id="9769355at2"/>
<sequence>MAERLRESLANRGRAIDAYFYRSPLVYQRELDHLVLRSWIYACHVSEIPRPGDYQLVALGEDSIIISRDDEGGIHALMNICRHRGARLCQERSGNRSTFVCPYHGWVYARNGDLRAARHMEMKTGFDKADYGLRRARCVVYQGLVFVNCDASAGDFLGPLRKLERQLGAYDLASARVAHRQTYPIDANWKLVLENYLECYHCATSHRAYARMHTLKDLDCNTRERVRAMRERSERVTGVEGMAEEYRAIYGDAESFGACVQASRYALYDGYLTGSEDGQPVAPLMGKIKGYDGGCGDHQLGPLGFMLNYPDYCVLYRFLPRGLTRTDMELVWLVNGDAEEGVDYDRDSLTWLWHRTTLEDEYIISRNSEGVNSRFFIPGPYHPEFEYTLQLFIDWYLKCMQDSLFPSCTRDPNPRTPHE</sequence>
<dbReference type="SUPFAM" id="SSF55961">
    <property type="entry name" value="Bet v1-like"/>
    <property type="match status" value="1"/>
</dbReference>
<keyword evidence="5" id="KW-0408">Iron</keyword>
<feature type="domain" description="Rieske" evidence="8">
    <location>
        <begin position="40"/>
        <end position="147"/>
    </location>
</feature>
<organism evidence="9 10">
    <name type="scientific">Seongchinamella sediminis</name>
    <dbReference type="NCBI Taxonomy" id="2283635"/>
    <lineage>
        <taxon>Bacteria</taxon>
        <taxon>Pseudomonadati</taxon>
        <taxon>Pseudomonadota</taxon>
        <taxon>Gammaproteobacteria</taxon>
        <taxon>Cellvibrionales</taxon>
        <taxon>Halieaceae</taxon>
        <taxon>Seongchinamella</taxon>
    </lineage>
</organism>
<protein>
    <submittedName>
        <fullName evidence="9">Aromatic ring-hydroxylating dioxygenase subunit alpha</fullName>
    </submittedName>
</protein>
<dbReference type="CDD" id="cd08884">
    <property type="entry name" value="RHO_alpha_C_GbcA-like"/>
    <property type="match status" value="1"/>
</dbReference>
<evidence type="ECO:0000256" key="2">
    <source>
        <dbReference type="ARBA" id="ARBA00022714"/>
    </source>
</evidence>